<dbReference type="Proteomes" id="UP001296969">
    <property type="component" value="Unassembled WGS sequence"/>
</dbReference>
<dbReference type="InterPro" id="IPR032774">
    <property type="entry name" value="WG_beta_rep"/>
</dbReference>
<evidence type="ECO:0000313" key="4">
    <source>
        <dbReference type="Proteomes" id="UP000807542"/>
    </source>
</evidence>
<accession>A0A9D7AG33</accession>
<evidence type="ECO:0000256" key="1">
    <source>
        <dbReference type="SAM" id="SignalP"/>
    </source>
</evidence>
<dbReference type="EMBL" id="JADRCQ010000001">
    <property type="protein sequence ID" value="MBK5072127.1"/>
    <property type="molecule type" value="Genomic_DNA"/>
</dbReference>
<evidence type="ECO:0000313" key="2">
    <source>
        <dbReference type="EMBL" id="MBK5072127.1"/>
    </source>
</evidence>
<feature type="chain" id="PRO_5038521181" evidence="1">
    <location>
        <begin position="25"/>
        <end position="710"/>
    </location>
</feature>
<dbReference type="Proteomes" id="UP000807542">
    <property type="component" value="Unassembled WGS sequence"/>
</dbReference>
<protein>
    <submittedName>
        <fullName evidence="3">WG repeat-containing protein</fullName>
    </submittedName>
</protein>
<sequence length="710" mass="81054">MKRKWIFPGLIALFFGLWCAVAVATQNHPADATSEDFDDISTLTMPEAKKHLDNIITAIEQNFAIIDELKNTRFEFGVADTASESSKEPSYIPNFNMLTQKEIEQRLAVEIKKPITFRQVITSSNSQVEINLHSLRELVAQAQPPDSQLWLSYKIQRIYFADGSETNRAEPQALNSINYHSGEYDTERLFGERFRLPVNKPIAKILIELTYDAYPDYKKIVLNRNKTEVTFSNGEYYQLVGIQGGSAAMVITEPKNSRYVIEGLTLEGKSLNKWSSNSYRLPSDEQIKILRHYYQQLVETRNNIDQYSNISDLQAHLKSLIPPQNAAQNTLPRTNLSIHFDSNPDSIAIYTLGMPQKNTIIKEIENSDSIQPLSISQDTESKLFGFIDKSGNWQIKPQFEGVFHTKVNGFYDIRMKTTSVQGTTSKEIDGYYFIDDKTKRLIKLPFGELSKVINNDLILVQKEINSSYGVYNVKNHQFVIPMEYVNVNIDIANNQFIASLGEKTNDYKRQYGVLTLQGKTIMPHKYERIDKVDSFFYATLSDGKQRNVYDLNGKQINPNDYQSIGFFTNNQPLLLEHNQTGKYQLINNKGQLLPIKLPYDGVSPFSNGMAVVREGHKYGAIDITGKLRIPLEYHSIHPFQKNLAAAQHANKPREVLLIDRNNKVIKRFAGYQRLSAKTNSNGARYQVYDQSQGFYTVDADGNRVNSEKQE</sequence>
<evidence type="ECO:0000313" key="3">
    <source>
        <dbReference type="EMBL" id="MBK5175436.1"/>
    </source>
</evidence>
<dbReference type="AlphaFoldDB" id="A0A9D7AG33"/>
<comment type="caution">
    <text evidence="3">The sequence shown here is derived from an EMBL/GenBank/DDBJ whole genome shotgun (WGS) entry which is preliminary data.</text>
</comment>
<dbReference type="PANTHER" id="PTHR37841:SF1">
    <property type="entry name" value="DUF3298 DOMAIN-CONTAINING PROTEIN"/>
    <property type="match status" value="1"/>
</dbReference>
<keyword evidence="1" id="KW-0732">Signal</keyword>
<name>A0A9D7AG33_9GAMM</name>
<feature type="signal peptide" evidence="1">
    <location>
        <begin position="1"/>
        <end position="24"/>
    </location>
</feature>
<dbReference type="PANTHER" id="PTHR37841">
    <property type="entry name" value="GLR2918 PROTEIN"/>
    <property type="match status" value="1"/>
</dbReference>
<organism evidence="3 4">
    <name type="scientific">Limnobaculum xujianqingii</name>
    <dbReference type="NCBI Taxonomy" id="2738837"/>
    <lineage>
        <taxon>Bacteria</taxon>
        <taxon>Pseudomonadati</taxon>
        <taxon>Pseudomonadota</taxon>
        <taxon>Gammaproteobacteria</taxon>
        <taxon>Enterobacterales</taxon>
        <taxon>Budviciaceae</taxon>
        <taxon>Limnobaculum</taxon>
    </lineage>
</organism>
<reference evidence="3 5" key="1">
    <citation type="submission" date="2020-11" db="EMBL/GenBank/DDBJ databases">
        <title>Insectihabitans protaetiae gen. nov. sp. nov. and Insectihabitans allomyrinae sp. nov., isolated from larvae of Protaetia brevitarsis seulensis and Allomyrina dichotoma, respectively.</title>
        <authorList>
            <person name="Lee S.D."/>
            <person name="Byeon Y.-S."/>
            <person name="Kim S.-M."/>
            <person name="Yang H.L."/>
            <person name="Kim I.S."/>
        </authorList>
    </citation>
    <scope>NUCLEOTIDE SEQUENCE</scope>
    <source>
        <strain evidence="3">CWB-B4</strain>
        <strain evidence="2 5">CWB-B43</strain>
    </source>
</reference>
<dbReference type="Pfam" id="PF14903">
    <property type="entry name" value="WG_beta_rep"/>
    <property type="match status" value="2"/>
</dbReference>
<keyword evidence="5" id="KW-1185">Reference proteome</keyword>
<proteinExistence type="predicted"/>
<gene>
    <name evidence="3" type="ORF">I2492_03720</name>
    <name evidence="2" type="ORF">I2493_03720</name>
</gene>
<evidence type="ECO:0000313" key="5">
    <source>
        <dbReference type="Proteomes" id="UP001296969"/>
    </source>
</evidence>
<dbReference type="RefSeq" id="WP_228397307.1">
    <property type="nucleotide sequence ID" value="NZ_JADRCP010000001.1"/>
</dbReference>
<dbReference type="EMBL" id="JADRCP010000001">
    <property type="protein sequence ID" value="MBK5175436.1"/>
    <property type="molecule type" value="Genomic_DNA"/>
</dbReference>